<dbReference type="EMBL" id="RKLT01000001">
    <property type="protein sequence ID" value="MBX0293827.1"/>
    <property type="molecule type" value="Genomic_DNA"/>
</dbReference>
<accession>A0AAW4P7T3</accession>
<keyword evidence="4" id="KW-1185">Reference proteome</keyword>
<dbReference type="PANTHER" id="PTHR35803:SF1">
    <property type="entry name" value="GLUCAN 1,4-ALPHA-GLUCOSIDASE SUSB"/>
    <property type="match status" value="1"/>
</dbReference>
<organism evidence="3 4">
    <name type="scientific">Haloarcula nitratireducens</name>
    <dbReference type="NCBI Taxonomy" id="2487749"/>
    <lineage>
        <taxon>Archaea</taxon>
        <taxon>Methanobacteriati</taxon>
        <taxon>Methanobacteriota</taxon>
        <taxon>Stenosarchaea group</taxon>
        <taxon>Halobacteria</taxon>
        <taxon>Halobacteriales</taxon>
        <taxon>Haloarculaceae</taxon>
        <taxon>Haloarcula</taxon>
    </lineage>
</organism>
<dbReference type="CDD" id="cd00161">
    <property type="entry name" value="beta-trefoil_Ricin-like"/>
    <property type="match status" value="1"/>
</dbReference>
<dbReference type="GO" id="GO:0030246">
    <property type="term" value="F:carbohydrate binding"/>
    <property type="evidence" value="ECO:0007669"/>
    <property type="project" value="InterPro"/>
</dbReference>
<dbReference type="InterPro" id="IPR014718">
    <property type="entry name" value="GH-type_carb-bd"/>
</dbReference>
<dbReference type="PROSITE" id="PS51175">
    <property type="entry name" value="CBM6"/>
    <property type="match status" value="1"/>
</dbReference>
<dbReference type="AlphaFoldDB" id="A0AAW4P7T3"/>
<dbReference type="InterPro" id="IPR035992">
    <property type="entry name" value="Ricin_B-like_lectins"/>
</dbReference>
<dbReference type="InterPro" id="IPR000772">
    <property type="entry name" value="Ricin_B_lectin"/>
</dbReference>
<dbReference type="Gene3D" id="2.80.10.50">
    <property type="match status" value="3"/>
</dbReference>
<feature type="region of interest" description="Disordered" evidence="1">
    <location>
        <begin position="215"/>
        <end position="244"/>
    </location>
</feature>
<feature type="compositionally biased region" description="Polar residues" evidence="1">
    <location>
        <begin position="215"/>
        <end position="230"/>
    </location>
</feature>
<reference evidence="3 4" key="1">
    <citation type="submission" date="2021-06" db="EMBL/GenBank/DDBJ databases">
        <title>Halomicroarcula sp. a new haloarchaeum isolated from saline soil.</title>
        <authorList>
            <person name="Duran-Viseras A."/>
            <person name="Sanchez-Porro C."/>
            <person name="Ventosa A."/>
        </authorList>
    </citation>
    <scope>NUCLEOTIDE SEQUENCE [LARGE SCALE GENOMIC DNA]</scope>
    <source>
        <strain evidence="3 4">F27</strain>
    </source>
</reference>
<name>A0AAW4P7T3_9EURY</name>
<evidence type="ECO:0000259" key="2">
    <source>
        <dbReference type="PROSITE" id="PS51175"/>
    </source>
</evidence>
<dbReference type="Gene3D" id="2.60.120.260">
    <property type="entry name" value="Galactose-binding domain-like"/>
    <property type="match status" value="1"/>
</dbReference>
<dbReference type="InterPro" id="IPR019563">
    <property type="entry name" value="GH97_catalytic"/>
</dbReference>
<evidence type="ECO:0000313" key="3">
    <source>
        <dbReference type="EMBL" id="MBX0293827.1"/>
    </source>
</evidence>
<sequence length="1070" mass="116242">MVDWHNQGTDRAIDRRDFLGGMTGLLAAAAYSLEVPEEVAAQVTSGDDSDTQTVTSPDGSIEVTLDVSTGVPKYSVAYGGTTYIDPSPVGFNFEGQEAFGTAISGSGPDVTVTGSESGTKTESWDPVWGDFASVSKNYNYLRLGLEETSSPNRSANLEVRVFDDGLGFRVVLDDDFGDFTINSENTEFNFSNDYTSWWIENEWVNPRFEQEYTESSLSNIPSGDGSTRPNDNYVRKGAHTPLTMETGDGTYLSVHESNLDDYSTLSLASQSDSGSQKFAAELAPLPDGSSVQASAPHMTPWRTVQIGDTPGDLVESQLVPLLAEPLDESAFPNGDTSWIEEGRKYVGIWWTMIAGSAKWEYKSDSEIENNGNDPAQYIHGARTERMKRYMTFANEHGIDSVLAEGWNEGWSTYPGDGTGFKMGTNDSYPDFDVPEVTDYGANLSNPVEMTMHNETAGNIVVHEDEINNENIFPDYESAGIRSIKNGYVKDPGLGFEGDGSSASHTQHCQRSVNHHRMVIQEAAANRQMLEIHEGIKPTGEIRTYPNVGAREVVKAQEYDGFGELGADVGRDHHVKLPYTRMLAGPTSYQPGIFDITFEDNNSGQIQTTLAKQLAMYPSYLGGIQMAADRMEAYVDHTFEVGEFVQAQSGKLDGMVTADKWRNCFGGHYVPIDPNREPDGATARFTVKNVADAGTYDLHIRYASDKEDNAQAVQDNGGPEATLVVNGSEQTISPSFTSYWDDWSIYTVSVDLNAGRNRIALRLGPNDVGGMNVNTIGVTTSGSGAPFPATYTNFSDGDAANENYDTVPEFDYIENVPVTWDETVAVDGAIGDYTVTAKRNGDEWYVGAMTDGTARDVTVTLDFLSGRTDGWTVTEYADAAETDVDNYPTSTVVTDYDVSAGDSVTLSMGASGGAALRIQPAVSSDSNDVVSGETYVLRNVNSGKALDVENASTSDGANVHQYSYASGDNQKWVVTDLGNSYYKLEAVHSGKALDVENASTSDGANVHQYEYVGGENQQWDVIKNADGSYRLIARHSGKALNVQGGSTSDGGNVEQYTYDGYGSQKWTLERL</sequence>
<proteinExistence type="predicted"/>
<dbReference type="Proteomes" id="UP001430455">
    <property type="component" value="Unassembled WGS sequence"/>
</dbReference>
<evidence type="ECO:0000313" key="4">
    <source>
        <dbReference type="Proteomes" id="UP001430455"/>
    </source>
</evidence>
<dbReference type="Gene3D" id="2.70.98.10">
    <property type="match status" value="1"/>
</dbReference>
<keyword evidence="3" id="KW-0378">Hydrolase</keyword>
<dbReference type="RefSeq" id="WP_220578521.1">
    <property type="nucleotide sequence ID" value="NZ_RKLT01000001.1"/>
</dbReference>
<dbReference type="Pfam" id="PF14509">
    <property type="entry name" value="GH97_C"/>
    <property type="match status" value="1"/>
</dbReference>
<dbReference type="PROSITE" id="PS50231">
    <property type="entry name" value="RICIN_B_LECTIN"/>
    <property type="match status" value="1"/>
</dbReference>
<gene>
    <name evidence="3" type="ORF">EGH23_02885</name>
</gene>
<feature type="domain" description="CBM6" evidence="2">
    <location>
        <begin position="642"/>
        <end position="778"/>
    </location>
</feature>
<dbReference type="InterPro" id="IPR008979">
    <property type="entry name" value="Galactose-bd-like_sf"/>
</dbReference>
<dbReference type="InterPro" id="IPR029483">
    <property type="entry name" value="GH97_C"/>
</dbReference>
<protein>
    <submittedName>
        <fullName evidence="3">Glycoside hydrolase family 97 catalytic domain-containing protein</fullName>
    </submittedName>
</protein>
<dbReference type="Pfam" id="PF14200">
    <property type="entry name" value="RicinB_lectin_2"/>
    <property type="match status" value="2"/>
</dbReference>
<dbReference type="Pfam" id="PF14508">
    <property type="entry name" value="GH97_N"/>
    <property type="match status" value="1"/>
</dbReference>
<dbReference type="InterPro" id="IPR052720">
    <property type="entry name" value="Glycosyl_hydrolase_97"/>
</dbReference>
<evidence type="ECO:0000256" key="1">
    <source>
        <dbReference type="SAM" id="MobiDB-lite"/>
    </source>
</evidence>
<dbReference type="InterPro" id="IPR029486">
    <property type="entry name" value="GH97_N"/>
</dbReference>
<dbReference type="PANTHER" id="PTHR35803">
    <property type="entry name" value="GLUCAN 1,4-ALPHA-GLUCOSIDASE SUSB-RELATED"/>
    <property type="match status" value="1"/>
</dbReference>
<dbReference type="SUPFAM" id="SSF49785">
    <property type="entry name" value="Galactose-binding domain-like"/>
    <property type="match status" value="1"/>
</dbReference>
<dbReference type="Gene3D" id="3.20.20.70">
    <property type="entry name" value="Aldolase class I"/>
    <property type="match status" value="2"/>
</dbReference>
<dbReference type="PROSITE" id="PS51318">
    <property type="entry name" value="TAT"/>
    <property type="match status" value="1"/>
</dbReference>
<dbReference type="SMART" id="SM00458">
    <property type="entry name" value="RICIN"/>
    <property type="match status" value="1"/>
</dbReference>
<dbReference type="Pfam" id="PF10566">
    <property type="entry name" value="Glyco_hydro_97"/>
    <property type="match status" value="1"/>
</dbReference>
<dbReference type="GO" id="GO:0016787">
    <property type="term" value="F:hydrolase activity"/>
    <property type="evidence" value="ECO:0007669"/>
    <property type="project" value="UniProtKB-KW"/>
</dbReference>
<dbReference type="InterPro" id="IPR006311">
    <property type="entry name" value="TAT_signal"/>
</dbReference>
<dbReference type="InterPro" id="IPR005084">
    <property type="entry name" value="CBM6"/>
</dbReference>
<dbReference type="SUPFAM" id="SSF50370">
    <property type="entry name" value="Ricin B-like lectins"/>
    <property type="match status" value="1"/>
</dbReference>
<dbReference type="InterPro" id="IPR013785">
    <property type="entry name" value="Aldolase_TIM"/>
</dbReference>
<comment type="caution">
    <text evidence="3">The sequence shown here is derived from an EMBL/GenBank/DDBJ whole genome shotgun (WGS) entry which is preliminary data.</text>
</comment>